<organism evidence="1 2">
    <name type="scientific">Lyngbya aestuarii BL J</name>
    <dbReference type="NCBI Taxonomy" id="1348334"/>
    <lineage>
        <taxon>Bacteria</taxon>
        <taxon>Bacillati</taxon>
        <taxon>Cyanobacteriota</taxon>
        <taxon>Cyanophyceae</taxon>
        <taxon>Oscillatoriophycideae</taxon>
        <taxon>Oscillatoriales</taxon>
        <taxon>Microcoleaceae</taxon>
        <taxon>Lyngbya</taxon>
    </lineage>
</organism>
<evidence type="ECO:0000313" key="2">
    <source>
        <dbReference type="Proteomes" id="UP000017127"/>
    </source>
</evidence>
<dbReference type="Proteomes" id="UP000017127">
    <property type="component" value="Unassembled WGS sequence"/>
</dbReference>
<protein>
    <submittedName>
        <fullName evidence="1">Uncharacterized protein</fullName>
    </submittedName>
</protein>
<keyword evidence="2" id="KW-1185">Reference proteome</keyword>
<accession>U7QPM8</accession>
<sequence>MNDFVTCQWSVLKLFSLGRSGRGMEIETTVDSFIGFWENSHRKNCFYFNSDWQVCLVVSEEF</sequence>
<name>U7QPM8_9CYAN</name>
<comment type="caution">
    <text evidence="1">The sequence shown here is derived from an EMBL/GenBank/DDBJ whole genome shotgun (WGS) entry which is preliminary data.</text>
</comment>
<reference evidence="1 2" key="1">
    <citation type="journal article" date="2013" name="Front. Microbiol.">
        <title>Comparative genomic analyses of the cyanobacterium, Lyngbya aestuarii BL J, a powerful hydrogen producer.</title>
        <authorList>
            <person name="Kothari A."/>
            <person name="Vaughn M."/>
            <person name="Garcia-Pichel F."/>
        </authorList>
    </citation>
    <scope>NUCLEOTIDE SEQUENCE [LARGE SCALE GENOMIC DNA]</scope>
    <source>
        <strain evidence="1 2">BL J</strain>
    </source>
</reference>
<dbReference type="EMBL" id="AUZM01000001">
    <property type="protein sequence ID" value="ERT09843.1"/>
    <property type="molecule type" value="Genomic_DNA"/>
</dbReference>
<proteinExistence type="predicted"/>
<dbReference type="AlphaFoldDB" id="U7QPM8"/>
<gene>
    <name evidence="1" type="ORF">M595_0227</name>
</gene>
<evidence type="ECO:0000313" key="1">
    <source>
        <dbReference type="EMBL" id="ERT09843.1"/>
    </source>
</evidence>